<feature type="transmembrane region" description="Helical" evidence="1">
    <location>
        <begin position="166"/>
        <end position="185"/>
    </location>
</feature>
<keyword evidence="1" id="KW-0472">Membrane</keyword>
<feature type="transmembrane region" description="Helical" evidence="1">
    <location>
        <begin position="69"/>
        <end position="87"/>
    </location>
</feature>
<sequence length="361" mass="36973">AAVTLTGRWDLLGPVLGLTAAFLLGGLAQAGPERLRIALATAAGIAGWTPFGWAWALPADVARGSWGTAAGHLLLAVALVAALWKAWEHFLAARLVEPVEGGGEAARVGLSGWVDRLYPATPAGAVAARTLRYWRRDPRYVAGAAGFLIAPVILIASSLLNPGGSPLVAVFAPSLLALLVGASVAQDLSYDGSALWAHVTTGIRGAADRWGRVLSTLTIFGPVLVVLLAGAVLLTGRWDLLGPVLGLTAAFLLGGLGVGAYVGGLWQWPAPAPGANPFQKGSSGGLPAFLSFTVTTLGTVLVGLPTAALVVGSLFTPWLGWLAVPVGLASGALVLVLGVDRGGRLLERRWPEVLAAVSENR</sequence>
<organism evidence="2">
    <name type="scientific">uncultured Friedmanniella sp</name>
    <dbReference type="NCBI Taxonomy" id="335381"/>
    <lineage>
        <taxon>Bacteria</taxon>
        <taxon>Bacillati</taxon>
        <taxon>Actinomycetota</taxon>
        <taxon>Actinomycetes</taxon>
        <taxon>Propionibacteriales</taxon>
        <taxon>Nocardioidaceae</taxon>
        <taxon>Friedmanniella</taxon>
        <taxon>environmental samples</taxon>
    </lineage>
</organism>
<dbReference type="EMBL" id="CADCTS010000292">
    <property type="protein sequence ID" value="CAA9310728.1"/>
    <property type="molecule type" value="Genomic_DNA"/>
</dbReference>
<keyword evidence="1" id="KW-0812">Transmembrane</keyword>
<feature type="non-terminal residue" evidence="2">
    <location>
        <position position="1"/>
    </location>
</feature>
<feature type="transmembrane region" description="Helical" evidence="1">
    <location>
        <begin position="37"/>
        <end position="57"/>
    </location>
</feature>
<feature type="transmembrane region" description="Helical" evidence="1">
    <location>
        <begin position="318"/>
        <end position="339"/>
    </location>
</feature>
<feature type="transmembrane region" description="Helical" evidence="1">
    <location>
        <begin position="286"/>
        <end position="312"/>
    </location>
</feature>
<reference evidence="2" key="1">
    <citation type="submission" date="2020-02" db="EMBL/GenBank/DDBJ databases">
        <authorList>
            <person name="Meier V. D."/>
        </authorList>
    </citation>
    <scope>NUCLEOTIDE SEQUENCE</scope>
    <source>
        <strain evidence="2">AVDCRST_MAG48</strain>
    </source>
</reference>
<feature type="transmembrane region" description="Helical" evidence="1">
    <location>
        <begin position="213"/>
        <end position="234"/>
    </location>
</feature>
<keyword evidence="1" id="KW-1133">Transmembrane helix</keyword>
<feature type="transmembrane region" description="Helical" evidence="1">
    <location>
        <begin position="140"/>
        <end position="160"/>
    </location>
</feature>
<proteinExistence type="predicted"/>
<name>A0A6J4KPT9_9ACTN</name>
<evidence type="ECO:0008006" key="3">
    <source>
        <dbReference type="Google" id="ProtNLM"/>
    </source>
</evidence>
<protein>
    <recommendedName>
        <fullName evidence="3">Integral membrane transport protein</fullName>
    </recommendedName>
</protein>
<evidence type="ECO:0000256" key="1">
    <source>
        <dbReference type="SAM" id="Phobius"/>
    </source>
</evidence>
<accession>A0A6J4KPT9</accession>
<gene>
    <name evidence="2" type="ORF">AVDCRST_MAG48-2028</name>
</gene>
<dbReference type="AlphaFoldDB" id="A0A6J4KPT9"/>
<feature type="transmembrane region" description="Helical" evidence="1">
    <location>
        <begin position="12"/>
        <end position="30"/>
    </location>
</feature>
<evidence type="ECO:0000313" key="2">
    <source>
        <dbReference type="EMBL" id="CAA9310728.1"/>
    </source>
</evidence>
<feature type="transmembrane region" description="Helical" evidence="1">
    <location>
        <begin position="240"/>
        <end position="266"/>
    </location>
</feature>